<organism evidence="1 2">
    <name type="scientific">Kitasatospora paracochleata</name>
    <dbReference type="NCBI Taxonomy" id="58354"/>
    <lineage>
        <taxon>Bacteria</taxon>
        <taxon>Bacillati</taxon>
        <taxon>Actinomycetota</taxon>
        <taxon>Actinomycetes</taxon>
        <taxon>Kitasatosporales</taxon>
        <taxon>Streptomycetaceae</taxon>
        <taxon>Kitasatospora</taxon>
    </lineage>
</organism>
<proteinExistence type="predicted"/>
<gene>
    <name evidence="1" type="ORF">FHR36_004259</name>
</gene>
<accession>A0ABT1J2Y4</accession>
<dbReference type="EMBL" id="JAMZDX010000004">
    <property type="protein sequence ID" value="MCP2311096.1"/>
    <property type="molecule type" value="Genomic_DNA"/>
</dbReference>
<reference evidence="1 2" key="1">
    <citation type="submission" date="2022-06" db="EMBL/GenBank/DDBJ databases">
        <title>Sequencing the genomes of 1000 actinobacteria strains.</title>
        <authorList>
            <person name="Klenk H.-P."/>
        </authorList>
    </citation>
    <scope>NUCLEOTIDE SEQUENCE [LARGE SCALE GENOMIC DNA]</scope>
    <source>
        <strain evidence="1 2">DSM 41656</strain>
    </source>
</reference>
<keyword evidence="2" id="KW-1185">Reference proteome</keyword>
<dbReference type="Proteomes" id="UP001206483">
    <property type="component" value="Unassembled WGS sequence"/>
</dbReference>
<sequence length="158" mass="17597">MVSSAFLAFGQDPAVWVAGAFPGPLVRALEGRGGLPRAVREEIARQLAEDVGPSVLRERIERRWYERFAHVPPGELADRADEVAMQLVAASECPLGCEDGWLLAESRVCAWCRPNGTVVDVRPEDLEGGRRLSSDEHVARAEEVRALMRHSRRYPKPR</sequence>
<dbReference type="RefSeq" id="WP_253799737.1">
    <property type="nucleotide sequence ID" value="NZ_BAAAUB010000023.1"/>
</dbReference>
<name>A0ABT1J2Y4_9ACTN</name>
<evidence type="ECO:0000313" key="1">
    <source>
        <dbReference type="EMBL" id="MCP2311096.1"/>
    </source>
</evidence>
<protein>
    <submittedName>
        <fullName evidence="1">Uncharacterized protein</fullName>
    </submittedName>
</protein>
<evidence type="ECO:0000313" key="2">
    <source>
        <dbReference type="Proteomes" id="UP001206483"/>
    </source>
</evidence>
<comment type="caution">
    <text evidence="1">The sequence shown here is derived from an EMBL/GenBank/DDBJ whole genome shotgun (WGS) entry which is preliminary data.</text>
</comment>